<gene>
    <name evidence="2" type="ORF">SPHA_62811</name>
</gene>
<feature type="region of interest" description="Disordered" evidence="1">
    <location>
        <begin position="432"/>
        <end position="451"/>
    </location>
</feature>
<dbReference type="GO" id="GO:0005938">
    <property type="term" value="C:cell cortex"/>
    <property type="evidence" value="ECO:0007669"/>
    <property type="project" value="TreeGrafter"/>
</dbReference>
<name>A0A812DYB4_ACAPH</name>
<evidence type="ECO:0000313" key="2">
    <source>
        <dbReference type="EMBL" id="CAE1311383.1"/>
    </source>
</evidence>
<reference evidence="2" key="1">
    <citation type="submission" date="2021-01" db="EMBL/GenBank/DDBJ databases">
        <authorList>
            <person name="Li R."/>
            <person name="Bekaert M."/>
        </authorList>
    </citation>
    <scope>NUCLEOTIDE SEQUENCE</scope>
    <source>
        <strain evidence="2">Farmed</strain>
    </source>
</reference>
<organism evidence="2 3">
    <name type="scientific">Acanthosepion pharaonis</name>
    <name type="common">Pharaoh cuttlefish</name>
    <name type="synonym">Sepia pharaonis</name>
    <dbReference type="NCBI Taxonomy" id="158019"/>
    <lineage>
        <taxon>Eukaryota</taxon>
        <taxon>Metazoa</taxon>
        <taxon>Spiralia</taxon>
        <taxon>Lophotrochozoa</taxon>
        <taxon>Mollusca</taxon>
        <taxon>Cephalopoda</taxon>
        <taxon>Coleoidea</taxon>
        <taxon>Decapodiformes</taxon>
        <taxon>Sepiida</taxon>
        <taxon>Sepiina</taxon>
        <taxon>Sepiidae</taxon>
        <taxon>Acanthosepion</taxon>
    </lineage>
</organism>
<evidence type="ECO:0000256" key="1">
    <source>
        <dbReference type="SAM" id="MobiDB-lite"/>
    </source>
</evidence>
<evidence type="ECO:0000313" key="3">
    <source>
        <dbReference type="Proteomes" id="UP000597762"/>
    </source>
</evidence>
<protein>
    <submittedName>
        <fullName evidence="2">SPIR</fullName>
    </submittedName>
</protein>
<dbReference type="PANTHER" id="PTHR21345:SF3">
    <property type="entry name" value="PROTEIN SPIRE"/>
    <property type="match status" value="1"/>
</dbReference>
<dbReference type="Proteomes" id="UP000597762">
    <property type="component" value="Unassembled WGS sequence"/>
</dbReference>
<dbReference type="InterPro" id="IPR011011">
    <property type="entry name" value="Znf_FYVE_PHD"/>
</dbReference>
<dbReference type="AlphaFoldDB" id="A0A812DYB4"/>
<dbReference type="EMBL" id="CAHIKZ030004490">
    <property type="protein sequence ID" value="CAE1311383.1"/>
    <property type="molecule type" value="Genomic_DNA"/>
</dbReference>
<dbReference type="InterPro" id="IPR029901">
    <property type="entry name" value="Spire"/>
</dbReference>
<comment type="caution">
    <text evidence="2">The sequence shown here is derived from an EMBL/GenBank/DDBJ whole genome shotgun (WGS) entry which is preliminary data.</text>
</comment>
<dbReference type="CDD" id="cd15748">
    <property type="entry name" value="FYVE_SPIR"/>
    <property type="match status" value="1"/>
</dbReference>
<dbReference type="GO" id="GO:0030041">
    <property type="term" value="P:actin filament polymerization"/>
    <property type="evidence" value="ECO:0007669"/>
    <property type="project" value="TreeGrafter"/>
</dbReference>
<dbReference type="GO" id="GO:0051639">
    <property type="term" value="P:actin filament network formation"/>
    <property type="evidence" value="ECO:0007669"/>
    <property type="project" value="TreeGrafter"/>
</dbReference>
<proteinExistence type="predicted"/>
<dbReference type="GO" id="GO:0045010">
    <property type="term" value="P:actin nucleation"/>
    <property type="evidence" value="ECO:0007669"/>
    <property type="project" value="InterPro"/>
</dbReference>
<dbReference type="GO" id="GO:0048193">
    <property type="term" value="P:Golgi vesicle transport"/>
    <property type="evidence" value="ECO:0007669"/>
    <property type="project" value="TreeGrafter"/>
</dbReference>
<dbReference type="GO" id="GO:0051295">
    <property type="term" value="P:establishment of meiotic spindle localization"/>
    <property type="evidence" value="ECO:0007669"/>
    <property type="project" value="TreeGrafter"/>
</dbReference>
<accession>A0A812DYB4</accession>
<dbReference type="GO" id="GO:0036089">
    <property type="term" value="P:cleavage furrow formation"/>
    <property type="evidence" value="ECO:0007669"/>
    <property type="project" value="TreeGrafter"/>
</dbReference>
<dbReference type="GO" id="GO:0040038">
    <property type="term" value="P:polar body extrusion after meiotic divisions"/>
    <property type="evidence" value="ECO:0007669"/>
    <property type="project" value="TreeGrafter"/>
</dbReference>
<dbReference type="GO" id="GO:0008017">
    <property type="term" value="F:microtubule binding"/>
    <property type="evidence" value="ECO:0007669"/>
    <property type="project" value="TreeGrafter"/>
</dbReference>
<feature type="region of interest" description="Disordered" evidence="1">
    <location>
        <begin position="153"/>
        <end position="178"/>
    </location>
</feature>
<dbReference type="SUPFAM" id="SSF57903">
    <property type="entry name" value="FYVE/PHD zinc finger"/>
    <property type="match status" value="1"/>
</dbReference>
<dbReference type="PANTHER" id="PTHR21345">
    <property type="entry name" value="SPIRE"/>
    <property type="match status" value="1"/>
</dbReference>
<keyword evidence="3" id="KW-1185">Reference proteome</keyword>
<dbReference type="OrthoDB" id="10043757at2759"/>
<dbReference type="GO" id="GO:0003779">
    <property type="term" value="F:actin binding"/>
    <property type="evidence" value="ECO:0007669"/>
    <property type="project" value="InterPro"/>
</dbReference>
<dbReference type="GO" id="GO:0030659">
    <property type="term" value="C:cytoplasmic vesicle membrane"/>
    <property type="evidence" value="ECO:0007669"/>
    <property type="project" value="TreeGrafter"/>
</dbReference>
<sequence>MKTLPPRSPDPHEKLLIEIRSQPKLRPIKEGKVLVETSRTKLNLDDDDESPLPVRKVIKPDFNLILDNSFEAEDDDSSSRDGTDDERKESYKRPANRENSTDRNAKLVRRHTIMVCESPTEAKVVNLPGPDSLHTVSEVEELFNSIMEVKNNNSKENLSKMDNDSPTTPTTITPTPPPAAAAAAAAAASGEKANTQDLNASKLMHVSWKNTCPRSQEHQTRSSCKDCRPLSKKWQNPIECLSLTLDEVMHIRQVLTKAEIESLITQPQLYDLVSRGKLCFSCKSVKFSLFSQWGNNCRFCKRVVCNKCIRKSKLFHHLFSHTLSSPPSSSLFSSFFLSRSPLPLSRSPLPLSLPSSSLAPLFLSRSPLPLSPSSSLPPLSLPPSLSPSHPSSLIPPSLSLPLSLPLSSLPLSPPSLSPLSLLSPSPSSLSPPSLSLPSLSSPHHPHLLNKL</sequence>
<feature type="compositionally biased region" description="Basic and acidic residues" evidence="1">
    <location>
        <begin position="77"/>
        <end position="105"/>
    </location>
</feature>
<feature type="compositionally biased region" description="Low complexity" evidence="1">
    <location>
        <begin position="432"/>
        <end position="442"/>
    </location>
</feature>
<feature type="region of interest" description="Disordered" evidence="1">
    <location>
        <begin position="1"/>
        <end position="22"/>
    </location>
</feature>
<feature type="region of interest" description="Disordered" evidence="1">
    <location>
        <begin position="68"/>
        <end position="106"/>
    </location>
</feature>